<dbReference type="InterPro" id="IPR051685">
    <property type="entry name" value="Ycf3/AcsC/BcsC/TPR_MFPF"/>
</dbReference>
<dbReference type="PROSITE" id="PS51257">
    <property type="entry name" value="PROKAR_LIPOPROTEIN"/>
    <property type="match status" value="1"/>
</dbReference>
<evidence type="ECO:0000313" key="3">
    <source>
        <dbReference type="EMBL" id="MBB6004914.1"/>
    </source>
</evidence>
<dbReference type="EMBL" id="JACHKT010000032">
    <property type="protein sequence ID" value="MBB6004914.1"/>
    <property type="molecule type" value="Genomic_DNA"/>
</dbReference>
<protein>
    <submittedName>
        <fullName evidence="3">Tetratricopeptide (TPR) repeat protein</fullName>
    </submittedName>
</protein>
<dbReference type="AlphaFoldDB" id="A0A841ERK1"/>
<organism evidence="3 4">
    <name type="scientific">Arcicella rosea</name>
    <dbReference type="NCBI Taxonomy" id="502909"/>
    <lineage>
        <taxon>Bacteria</taxon>
        <taxon>Pseudomonadati</taxon>
        <taxon>Bacteroidota</taxon>
        <taxon>Cytophagia</taxon>
        <taxon>Cytophagales</taxon>
        <taxon>Flectobacillaceae</taxon>
        <taxon>Arcicella</taxon>
    </lineage>
</organism>
<dbReference type="PANTHER" id="PTHR44943">
    <property type="entry name" value="CELLULOSE SYNTHASE OPERON PROTEIN C"/>
    <property type="match status" value="1"/>
</dbReference>
<proteinExistence type="predicted"/>
<accession>A0A841ERK1</accession>
<keyword evidence="2" id="KW-0802">TPR repeat</keyword>
<dbReference type="InterPro" id="IPR011990">
    <property type="entry name" value="TPR-like_helical_dom_sf"/>
</dbReference>
<dbReference type="Gene3D" id="1.25.40.10">
    <property type="entry name" value="Tetratricopeptide repeat domain"/>
    <property type="match status" value="2"/>
</dbReference>
<gene>
    <name evidence="3" type="ORF">HNP25_003584</name>
</gene>
<dbReference type="PANTHER" id="PTHR44943:SF8">
    <property type="entry name" value="TPR REPEAT-CONTAINING PROTEIN MJ0263"/>
    <property type="match status" value="1"/>
</dbReference>
<evidence type="ECO:0000256" key="1">
    <source>
        <dbReference type="ARBA" id="ARBA00022737"/>
    </source>
</evidence>
<sequence>MKQIHALIIVFFLSCSSSQDCPENINILPMYGVNSGVKKCKEQLEIDKDFIEECDKYFKSRNEAISRHLKEAWAYFYKKDYDNSMKRFNQAWLLDSTNADVYWGFGNILGMQLKFEESLIYFNNSLKLNAKNSKVWLSKGTSYAQMFVKNNDIKLLNKAIDNFRISVELDNKNVEAYTQLTMAYSYYMEKDSALVFLKITDKLDPNAINPEVRKFLMEK</sequence>
<dbReference type="Proteomes" id="UP000524404">
    <property type="component" value="Unassembled WGS sequence"/>
</dbReference>
<evidence type="ECO:0000313" key="4">
    <source>
        <dbReference type="Proteomes" id="UP000524404"/>
    </source>
</evidence>
<dbReference type="RefSeq" id="WP_184136264.1">
    <property type="nucleotide sequence ID" value="NZ_JACHKT010000032.1"/>
</dbReference>
<name>A0A841ERK1_9BACT</name>
<dbReference type="SMART" id="SM00028">
    <property type="entry name" value="TPR"/>
    <property type="match status" value="4"/>
</dbReference>
<keyword evidence="1" id="KW-0677">Repeat</keyword>
<comment type="caution">
    <text evidence="3">The sequence shown here is derived from an EMBL/GenBank/DDBJ whole genome shotgun (WGS) entry which is preliminary data.</text>
</comment>
<evidence type="ECO:0000256" key="2">
    <source>
        <dbReference type="ARBA" id="ARBA00022803"/>
    </source>
</evidence>
<dbReference type="SUPFAM" id="SSF48452">
    <property type="entry name" value="TPR-like"/>
    <property type="match status" value="1"/>
</dbReference>
<dbReference type="InterPro" id="IPR019734">
    <property type="entry name" value="TPR_rpt"/>
</dbReference>
<keyword evidence="4" id="KW-1185">Reference proteome</keyword>
<reference evidence="3 4" key="1">
    <citation type="submission" date="2020-08" db="EMBL/GenBank/DDBJ databases">
        <title>Functional genomics of gut bacteria from endangered species of beetles.</title>
        <authorList>
            <person name="Carlos-Shanley C."/>
        </authorList>
    </citation>
    <scope>NUCLEOTIDE SEQUENCE [LARGE SCALE GENOMIC DNA]</scope>
    <source>
        <strain evidence="3 4">S00070</strain>
    </source>
</reference>